<reference evidence="2" key="1">
    <citation type="journal article" date="2023" name="Nat. Plants">
        <title>Single-cell RNA sequencing provides a high-resolution roadmap for understanding the multicellular compartmentation of specialized metabolism.</title>
        <authorList>
            <person name="Sun S."/>
            <person name="Shen X."/>
            <person name="Li Y."/>
            <person name="Li Y."/>
            <person name="Wang S."/>
            <person name="Li R."/>
            <person name="Zhang H."/>
            <person name="Shen G."/>
            <person name="Guo B."/>
            <person name="Wei J."/>
            <person name="Xu J."/>
            <person name="St-Pierre B."/>
            <person name="Chen S."/>
            <person name="Sun C."/>
        </authorList>
    </citation>
    <scope>NUCLEOTIDE SEQUENCE [LARGE SCALE GENOMIC DNA]</scope>
</reference>
<evidence type="ECO:0000313" key="1">
    <source>
        <dbReference type="EMBL" id="KAI5683176.1"/>
    </source>
</evidence>
<proteinExistence type="predicted"/>
<protein>
    <submittedName>
        <fullName evidence="1">Uncharacterized protein</fullName>
    </submittedName>
</protein>
<keyword evidence="2" id="KW-1185">Reference proteome</keyword>
<evidence type="ECO:0000313" key="2">
    <source>
        <dbReference type="Proteomes" id="UP001060085"/>
    </source>
</evidence>
<gene>
    <name evidence="1" type="ORF">M9H77_04404</name>
</gene>
<accession>A0ACC0CE34</accession>
<dbReference type="EMBL" id="CM044701">
    <property type="protein sequence ID" value="KAI5683176.1"/>
    <property type="molecule type" value="Genomic_DNA"/>
</dbReference>
<sequence length="342" mass="37250">MVRPGGRRGDDDTVTASSRGTRGRHSTSDLPATLIPLALSFHHGTGAHCSSTQPPTVPFRSRPPLQPHLSYTPVPYEVYESAHPWTFTPPDTIYDPYLHAPTIRPYIPYRSAAQEPILEFSGQPRQIGVEFFYQMVGATPHDSSCSTHRYSHADFGVSSSEPYIGRPVDRVCEGDRAFEGDRGLGEEHDRLQALHIEGEADEGGDDGGDDDEDEGEDAGDEEQPMPVVPVAHASGSDERPRHEKGKGLTGSFMSMMSKISGSRNKRPEVARETGPADGGPVDPELIPLYGGHVAGPIWRGQDRGSLKCRSRYIALTGWDLTNAHIRSLAAGTGLTHLRSCMF</sequence>
<dbReference type="Proteomes" id="UP001060085">
    <property type="component" value="Linkage Group LG01"/>
</dbReference>
<name>A0ACC0CE34_CATRO</name>
<comment type="caution">
    <text evidence="1">The sequence shown here is derived from an EMBL/GenBank/DDBJ whole genome shotgun (WGS) entry which is preliminary data.</text>
</comment>
<organism evidence="1 2">
    <name type="scientific">Catharanthus roseus</name>
    <name type="common">Madagascar periwinkle</name>
    <name type="synonym">Vinca rosea</name>
    <dbReference type="NCBI Taxonomy" id="4058"/>
    <lineage>
        <taxon>Eukaryota</taxon>
        <taxon>Viridiplantae</taxon>
        <taxon>Streptophyta</taxon>
        <taxon>Embryophyta</taxon>
        <taxon>Tracheophyta</taxon>
        <taxon>Spermatophyta</taxon>
        <taxon>Magnoliopsida</taxon>
        <taxon>eudicotyledons</taxon>
        <taxon>Gunneridae</taxon>
        <taxon>Pentapetalae</taxon>
        <taxon>asterids</taxon>
        <taxon>lamiids</taxon>
        <taxon>Gentianales</taxon>
        <taxon>Apocynaceae</taxon>
        <taxon>Rauvolfioideae</taxon>
        <taxon>Vinceae</taxon>
        <taxon>Catharanthinae</taxon>
        <taxon>Catharanthus</taxon>
    </lineage>
</organism>